<feature type="transmembrane region" description="Helical" evidence="1">
    <location>
        <begin position="12"/>
        <end position="32"/>
    </location>
</feature>
<dbReference type="Proteomes" id="UP000531659">
    <property type="component" value="Unassembled WGS sequence"/>
</dbReference>
<comment type="caution">
    <text evidence="2">The sequence shown here is derived from an EMBL/GenBank/DDBJ whole genome shotgun (WGS) entry which is preliminary data.</text>
</comment>
<evidence type="ECO:0000313" key="2">
    <source>
        <dbReference type="EMBL" id="NNU75538.1"/>
    </source>
</evidence>
<keyword evidence="1" id="KW-1133">Transmembrane helix</keyword>
<feature type="transmembrane region" description="Helical" evidence="1">
    <location>
        <begin position="108"/>
        <end position="129"/>
    </location>
</feature>
<feature type="transmembrane region" description="Helical" evidence="1">
    <location>
        <begin position="82"/>
        <end position="102"/>
    </location>
</feature>
<reference evidence="2 3" key="1">
    <citation type="submission" date="2020-05" db="EMBL/GenBank/DDBJ databases">
        <title>Complete genome of Clostridium estertheticum subspecies estertheticum, isolated from Vacuum packed lamb meat from New Zealand imported to Switzerland.</title>
        <authorList>
            <person name="Wambui J."/>
            <person name="Stevens M.J.A."/>
            <person name="Stephan R."/>
        </authorList>
    </citation>
    <scope>NUCLEOTIDE SEQUENCE [LARGE SCALE GENOMIC DNA]</scope>
    <source>
        <strain evidence="2 3">CEST001</strain>
    </source>
</reference>
<feature type="transmembrane region" description="Helical" evidence="1">
    <location>
        <begin position="52"/>
        <end position="75"/>
    </location>
</feature>
<keyword evidence="1" id="KW-0472">Membrane</keyword>
<dbReference type="AlphaFoldDB" id="A0A7Y3WS15"/>
<protein>
    <submittedName>
        <fullName evidence="2">Uncharacterized protein</fullName>
    </submittedName>
</protein>
<dbReference type="EMBL" id="JABEYB010000004">
    <property type="protein sequence ID" value="NNU75538.1"/>
    <property type="molecule type" value="Genomic_DNA"/>
</dbReference>
<name>A0A7Y3WS15_9CLOT</name>
<dbReference type="RefSeq" id="WP_171296291.1">
    <property type="nucleotide sequence ID" value="NZ_CP087098.1"/>
</dbReference>
<evidence type="ECO:0000256" key="1">
    <source>
        <dbReference type="SAM" id="Phobius"/>
    </source>
</evidence>
<gene>
    <name evidence="2" type="ORF">HLQ16_06290</name>
</gene>
<evidence type="ECO:0000313" key="3">
    <source>
        <dbReference type="Proteomes" id="UP000531659"/>
    </source>
</evidence>
<sequence length="132" mass="14606">MKEKIKVNLLGFYDLVLALGAIYIGGMMISSRGGVFTQYPKEWLSKVPFDNWIAPGIITIVLFGLGNIIAAILSFRKGNSKFWVVSAIMGGLLFVSIITQVIVLGEWYMATCEFLILSIGQLGLCRTAFYSR</sequence>
<proteinExistence type="predicted"/>
<organism evidence="2 3">
    <name type="scientific">Clostridium estertheticum</name>
    <dbReference type="NCBI Taxonomy" id="238834"/>
    <lineage>
        <taxon>Bacteria</taxon>
        <taxon>Bacillati</taxon>
        <taxon>Bacillota</taxon>
        <taxon>Clostridia</taxon>
        <taxon>Eubacteriales</taxon>
        <taxon>Clostridiaceae</taxon>
        <taxon>Clostridium</taxon>
    </lineage>
</organism>
<accession>A0A7Y3WS15</accession>
<keyword evidence="1" id="KW-0812">Transmembrane</keyword>